<accession>A0ABV0MLJ8</accession>
<sequence length="71" mass="7826">RWVCVSQLMRVTTDRLHHQHPTLTAVEDNRAAVATQNPSEPGRAAPTPPSCDNTADSRLPSYRPASCRNSE</sequence>
<gene>
    <name evidence="2" type="ORF">GOODEAATRI_027254</name>
</gene>
<reference evidence="2 3" key="1">
    <citation type="submission" date="2021-06" db="EMBL/GenBank/DDBJ databases">
        <authorList>
            <person name="Palmer J.M."/>
        </authorList>
    </citation>
    <scope>NUCLEOTIDE SEQUENCE [LARGE SCALE GENOMIC DNA]</scope>
    <source>
        <strain evidence="2 3">GA_2019</strain>
        <tissue evidence="2">Muscle</tissue>
    </source>
</reference>
<organism evidence="2 3">
    <name type="scientific">Goodea atripinnis</name>
    <dbReference type="NCBI Taxonomy" id="208336"/>
    <lineage>
        <taxon>Eukaryota</taxon>
        <taxon>Metazoa</taxon>
        <taxon>Chordata</taxon>
        <taxon>Craniata</taxon>
        <taxon>Vertebrata</taxon>
        <taxon>Euteleostomi</taxon>
        <taxon>Actinopterygii</taxon>
        <taxon>Neopterygii</taxon>
        <taxon>Teleostei</taxon>
        <taxon>Neoteleostei</taxon>
        <taxon>Acanthomorphata</taxon>
        <taxon>Ovalentaria</taxon>
        <taxon>Atherinomorphae</taxon>
        <taxon>Cyprinodontiformes</taxon>
        <taxon>Goodeidae</taxon>
        <taxon>Goodea</taxon>
    </lineage>
</organism>
<feature type="non-terminal residue" evidence="2">
    <location>
        <position position="1"/>
    </location>
</feature>
<evidence type="ECO:0000313" key="3">
    <source>
        <dbReference type="Proteomes" id="UP001476798"/>
    </source>
</evidence>
<comment type="caution">
    <text evidence="2">The sequence shown here is derived from an EMBL/GenBank/DDBJ whole genome shotgun (WGS) entry which is preliminary data.</text>
</comment>
<evidence type="ECO:0000256" key="1">
    <source>
        <dbReference type="SAM" id="MobiDB-lite"/>
    </source>
</evidence>
<proteinExistence type="predicted"/>
<protein>
    <submittedName>
        <fullName evidence="2">Uncharacterized protein</fullName>
    </submittedName>
</protein>
<feature type="region of interest" description="Disordered" evidence="1">
    <location>
        <begin position="34"/>
        <end position="71"/>
    </location>
</feature>
<name>A0ABV0MLJ8_9TELE</name>
<keyword evidence="3" id="KW-1185">Reference proteome</keyword>
<evidence type="ECO:0000313" key="2">
    <source>
        <dbReference type="EMBL" id="MEQ2159821.1"/>
    </source>
</evidence>
<dbReference type="Proteomes" id="UP001476798">
    <property type="component" value="Unassembled WGS sequence"/>
</dbReference>
<dbReference type="EMBL" id="JAHRIO010003533">
    <property type="protein sequence ID" value="MEQ2159821.1"/>
    <property type="molecule type" value="Genomic_DNA"/>
</dbReference>